<reference evidence="2 3" key="1">
    <citation type="submission" date="2023-01" db="EMBL/GenBank/DDBJ databases">
        <title>Draft genome sequence of Nocardiopsis sp. RSe5-2 isolated from halophytes.</title>
        <authorList>
            <person name="Duangmal K."/>
            <person name="Chantavorakit T."/>
        </authorList>
    </citation>
    <scope>NUCLEOTIDE SEQUENCE [LARGE SCALE GENOMIC DNA]</scope>
    <source>
        <strain evidence="2 3">RSe5-2</strain>
    </source>
</reference>
<keyword evidence="1" id="KW-0472">Membrane</keyword>
<dbReference type="EMBL" id="JAQFWQ010000191">
    <property type="protein sequence ID" value="MDA2815251.1"/>
    <property type="molecule type" value="Genomic_DNA"/>
</dbReference>
<keyword evidence="1" id="KW-0812">Transmembrane</keyword>
<evidence type="ECO:0000313" key="2">
    <source>
        <dbReference type="EMBL" id="MDA2815251.1"/>
    </source>
</evidence>
<name>A0ABT4UE69_9ACTN</name>
<organism evidence="2 3">
    <name type="scientific">Nocardiopsis endophytica</name>
    <dbReference type="NCBI Taxonomy" id="3018445"/>
    <lineage>
        <taxon>Bacteria</taxon>
        <taxon>Bacillati</taxon>
        <taxon>Actinomycetota</taxon>
        <taxon>Actinomycetes</taxon>
        <taxon>Streptosporangiales</taxon>
        <taxon>Nocardiopsidaceae</taxon>
        <taxon>Nocardiopsis</taxon>
    </lineage>
</organism>
<comment type="caution">
    <text evidence="2">The sequence shown here is derived from an EMBL/GenBank/DDBJ whole genome shotgun (WGS) entry which is preliminary data.</text>
</comment>
<gene>
    <name evidence="2" type="ORF">O4J56_31705</name>
</gene>
<accession>A0ABT4UE69</accession>
<evidence type="ECO:0000313" key="3">
    <source>
        <dbReference type="Proteomes" id="UP001527866"/>
    </source>
</evidence>
<evidence type="ECO:0000256" key="1">
    <source>
        <dbReference type="SAM" id="Phobius"/>
    </source>
</evidence>
<proteinExistence type="predicted"/>
<keyword evidence="1" id="KW-1133">Transmembrane helix</keyword>
<sequence length="138" mass="14607">MPDHSAPPRSLLLVGAVFACVVAAVVGVLVAPRPLPFTTDVLQRETSPEIYEPFGDAGDPEPVEVLLVRRYSLGGAVYTFQLGHDAENYFHEVTVPDATGAAGPPEIASVDWTPDEITVRLASGHAVVVPAEKAVGHR</sequence>
<feature type="transmembrane region" description="Helical" evidence="1">
    <location>
        <begin position="12"/>
        <end position="31"/>
    </location>
</feature>
<dbReference type="RefSeq" id="WP_270690906.1">
    <property type="nucleotide sequence ID" value="NZ_JAQFWQ010000191.1"/>
</dbReference>
<keyword evidence="3" id="KW-1185">Reference proteome</keyword>
<dbReference type="Proteomes" id="UP001527866">
    <property type="component" value="Unassembled WGS sequence"/>
</dbReference>
<protein>
    <submittedName>
        <fullName evidence="2">Uncharacterized protein</fullName>
    </submittedName>
</protein>